<dbReference type="InterPro" id="IPR011453">
    <property type="entry name" value="DUF1559"/>
</dbReference>
<keyword evidence="1" id="KW-1133">Transmembrane helix</keyword>
<evidence type="ECO:0000256" key="1">
    <source>
        <dbReference type="SAM" id="Phobius"/>
    </source>
</evidence>
<feature type="transmembrane region" description="Helical" evidence="1">
    <location>
        <begin position="12"/>
        <end position="33"/>
    </location>
</feature>
<dbReference type="EMBL" id="JAXBLV010000187">
    <property type="protein sequence ID" value="MDY3560974.1"/>
    <property type="molecule type" value="Genomic_DNA"/>
</dbReference>
<reference evidence="4" key="1">
    <citation type="journal article" date="2023" name="Mar. Drugs">
        <title>Gemmata algarum, a Novel Planctomycete Isolated from an Algal Mat, Displays Antimicrobial Activity.</title>
        <authorList>
            <person name="Kumar G."/>
            <person name="Kallscheuer N."/>
            <person name="Kashif M."/>
            <person name="Ahamad S."/>
            <person name="Jagadeeshwari U."/>
            <person name="Pannikurungottu S."/>
            <person name="Haufschild T."/>
            <person name="Kabuu M."/>
            <person name="Sasikala C."/>
            <person name="Jogler C."/>
            <person name="Ramana C."/>
        </authorList>
    </citation>
    <scope>NUCLEOTIDE SEQUENCE [LARGE SCALE GENOMIC DNA]</scope>
    <source>
        <strain evidence="4">JC673</strain>
    </source>
</reference>
<dbReference type="PANTHER" id="PTHR30093:SF2">
    <property type="entry name" value="TYPE II SECRETION SYSTEM PROTEIN H"/>
    <property type="match status" value="1"/>
</dbReference>
<evidence type="ECO:0000313" key="3">
    <source>
        <dbReference type="EMBL" id="MDY3560974.1"/>
    </source>
</evidence>
<dbReference type="Proteomes" id="UP001272242">
    <property type="component" value="Unassembled WGS sequence"/>
</dbReference>
<keyword evidence="1" id="KW-0812">Transmembrane</keyword>
<feature type="domain" description="DUF1559" evidence="2">
    <location>
        <begin position="34"/>
        <end position="102"/>
    </location>
</feature>
<protein>
    <submittedName>
        <fullName evidence="3">DUF1559 domain-containing protein</fullName>
    </submittedName>
</protein>
<proteinExistence type="predicted"/>
<accession>A0ABU5F1B3</accession>
<organism evidence="3 4">
    <name type="scientific">Gemmata algarum</name>
    <dbReference type="NCBI Taxonomy" id="2975278"/>
    <lineage>
        <taxon>Bacteria</taxon>
        <taxon>Pseudomonadati</taxon>
        <taxon>Planctomycetota</taxon>
        <taxon>Planctomycetia</taxon>
        <taxon>Gemmatales</taxon>
        <taxon>Gemmataceae</taxon>
        <taxon>Gemmata</taxon>
    </lineage>
</organism>
<sequence length="159" mass="17712">MTTPTRRTAFTLIELVVVLAIIGLLCAVLLSAVQRARGAMSRAACQNQLRQLGLALHMYHDGHGTLPMGNATRTPLPVEPYKFLGWHARILPYAEQAALWQATVEAFRMSADPFTPPARRLHHAYFPFHVPVRVANAFATGGGRVDQLPRCVRHRSHDR</sequence>
<dbReference type="Gene3D" id="3.30.700.10">
    <property type="entry name" value="Glycoprotein, Type 4 Pilin"/>
    <property type="match status" value="1"/>
</dbReference>
<dbReference type="NCBIfam" id="TIGR02532">
    <property type="entry name" value="IV_pilin_GFxxxE"/>
    <property type="match status" value="1"/>
</dbReference>
<dbReference type="Pfam" id="PF07963">
    <property type="entry name" value="N_methyl"/>
    <property type="match status" value="1"/>
</dbReference>
<dbReference type="SUPFAM" id="SSF54523">
    <property type="entry name" value="Pili subunits"/>
    <property type="match status" value="1"/>
</dbReference>
<keyword evidence="4" id="KW-1185">Reference proteome</keyword>
<keyword evidence="1" id="KW-0472">Membrane</keyword>
<dbReference type="RefSeq" id="WP_320687460.1">
    <property type="nucleotide sequence ID" value="NZ_JAXBLV010000187.1"/>
</dbReference>
<gene>
    <name evidence="3" type="ORF">R5W23_002223</name>
</gene>
<dbReference type="InterPro" id="IPR012902">
    <property type="entry name" value="N_methyl_site"/>
</dbReference>
<dbReference type="PANTHER" id="PTHR30093">
    <property type="entry name" value="GENERAL SECRETION PATHWAY PROTEIN G"/>
    <property type="match status" value="1"/>
</dbReference>
<dbReference type="InterPro" id="IPR045584">
    <property type="entry name" value="Pilin-like"/>
</dbReference>
<comment type="caution">
    <text evidence="3">The sequence shown here is derived from an EMBL/GenBank/DDBJ whole genome shotgun (WGS) entry which is preliminary data.</text>
</comment>
<evidence type="ECO:0000313" key="4">
    <source>
        <dbReference type="Proteomes" id="UP001272242"/>
    </source>
</evidence>
<name>A0ABU5F1B3_9BACT</name>
<dbReference type="Pfam" id="PF07596">
    <property type="entry name" value="SBP_bac_10"/>
    <property type="match status" value="1"/>
</dbReference>
<evidence type="ECO:0000259" key="2">
    <source>
        <dbReference type="Pfam" id="PF07596"/>
    </source>
</evidence>